<gene>
    <name evidence="1" type="ORF">L1987_02215</name>
</gene>
<accession>A0ACB9K7A7</accession>
<name>A0ACB9K7A7_9ASTR</name>
<organism evidence="1 2">
    <name type="scientific">Smallanthus sonchifolius</name>
    <dbReference type="NCBI Taxonomy" id="185202"/>
    <lineage>
        <taxon>Eukaryota</taxon>
        <taxon>Viridiplantae</taxon>
        <taxon>Streptophyta</taxon>
        <taxon>Embryophyta</taxon>
        <taxon>Tracheophyta</taxon>
        <taxon>Spermatophyta</taxon>
        <taxon>Magnoliopsida</taxon>
        <taxon>eudicotyledons</taxon>
        <taxon>Gunneridae</taxon>
        <taxon>Pentapetalae</taxon>
        <taxon>asterids</taxon>
        <taxon>campanulids</taxon>
        <taxon>Asterales</taxon>
        <taxon>Asteraceae</taxon>
        <taxon>Asteroideae</taxon>
        <taxon>Heliantheae alliance</taxon>
        <taxon>Millerieae</taxon>
        <taxon>Smallanthus</taxon>
    </lineage>
</organism>
<protein>
    <submittedName>
        <fullName evidence="1">Uncharacterized protein</fullName>
    </submittedName>
</protein>
<sequence>MKRVHSRCLIKCLNEVEMSLCCRTSLFASRYQFLFFIISLKHRPQFSLFHQVRIVLMEGIIGMIKITRQSAAWKETAAKI</sequence>
<proteinExistence type="predicted"/>
<evidence type="ECO:0000313" key="2">
    <source>
        <dbReference type="Proteomes" id="UP001056120"/>
    </source>
</evidence>
<reference evidence="2" key="1">
    <citation type="journal article" date="2022" name="Mol. Ecol. Resour.">
        <title>The genomes of chicory, endive, great burdock and yacon provide insights into Asteraceae palaeo-polyploidization history and plant inulin production.</title>
        <authorList>
            <person name="Fan W."/>
            <person name="Wang S."/>
            <person name="Wang H."/>
            <person name="Wang A."/>
            <person name="Jiang F."/>
            <person name="Liu H."/>
            <person name="Zhao H."/>
            <person name="Xu D."/>
            <person name="Zhang Y."/>
        </authorList>
    </citation>
    <scope>NUCLEOTIDE SEQUENCE [LARGE SCALE GENOMIC DNA]</scope>
    <source>
        <strain evidence="2">cv. Yunnan</strain>
    </source>
</reference>
<keyword evidence="2" id="KW-1185">Reference proteome</keyword>
<reference evidence="1 2" key="2">
    <citation type="journal article" date="2022" name="Mol. Ecol. Resour.">
        <title>The genomes of chicory, endive, great burdock and yacon provide insights into Asteraceae paleo-polyploidization history and plant inulin production.</title>
        <authorList>
            <person name="Fan W."/>
            <person name="Wang S."/>
            <person name="Wang H."/>
            <person name="Wang A."/>
            <person name="Jiang F."/>
            <person name="Liu H."/>
            <person name="Zhao H."/>
            <person name="Xu D."/>
            <person name="Zhang Y."/>
        </authorList>
    </citation>
    <scope>NUCLEOTIDE SEQUENCE [LARGE SCALE GENOMIC DNA]</scope>
    <source>
        <strain evidence="2">cv. Yunnan</strain>
        <tissue evidence="1">Leaves</tissue>
    </source>
</reference>
<comment type="caution">
    <text evidence="1">The sequence shown here is derived from an EMBL/GenBank/DDBJ whole genome shotgun (WGS) entry which is preliminary data.</text>
</comment>
<dbReference type="EMBL" id="CM042018">
    <property type="protein sequence ID" value="KAI3828118.1"/>
    <property type="molecule type" value="Genomic_DNA"/>
</dbReference>
<dbReference type="Proteomes" id="UP001056120">
    <property type="component" value="Linkage Group LG01"/>
</dbReference>
<evidence type="ECO:0000313" key="1">
    <source>
        <dbReference type="EMBL" id="KAI3828118.1"/>
    </source>
</evidence>